<dbReference type="Proteomes" id="UP000183376">
    <property type="component" value="Chromosome I"/>
</dbReference>
<protein>
    <submittedName>
        <fullName evidence="9">Alpha-1,2-mannosyltransferase</fullName>
    </submittedName>
</protein>
<reference evidence="9 10" key="1">
    <citation type="submission" date="2016-10" db="EMBL/GenBank/DDBJ databases">
        <authorList>
            <person name="de Groot N.N."/>
        </authorList>
    </citation>
    <scope>NUCLEOTIDE SEQUENCE [LARGE SCALE GENOMIC DNA]</scope>
    <source>
        <strain evidence="9 10">DSM 44149</strain>
    </source>
</reference>
<name>A0A1G9WW18_ALLAB</name>
<proteinExistence type="inferred from homology"/>
<dbReference type="eggNOG" id="COG5650">
    <property type="taxonomic scope" value="Bacteria"/>
</dbReference>
<keyword evidence="4 8" id="KW-0812">Transmembrane</keyword>
<dbReference type="STRING" id="211114.SAMN04489726_3846"/>
<organism evidence="9 10">
    <name type="scientific">Allokutzneria albata</name>
    <name type="common">Kibdelosporangium albatum</name>
    <dbReference type="NCBI Taxonomy" id="211114"/>
    <lineage>
        <taxon>Bacteria</taxon>
        <taxon>Bacillati</taxon>
        <taxon>Actinomycetota</taxon>
        <taxon>Actinomycetes</taxon>
        <taxon>Pseudonocardiales</taxon>
        <taxon>Pseudonocardiaceae</taxon>
        <taxon>Allokutzneria</taxon>
    </lineage>
</organism>
<feature type="transmembrane region" description="Helical" evidence="8">
    <location>
        <begin position="20"/>
        <end position="43"/>
    </location>
</feature>
<dbReference type="OrthoDB" id="9774600at2"/>
<feature type="transmembrane region" description="Helical" evidence="8">
    <location>
        <begin position="139"/>
        <end position="167"/>
    </location>
</feature>
<feature type="transmembrane region" description="Helical" evidence="8">
    <location>
        <begin position="317"/>
        <end position="333"/>
    </location>
</feature>
<dbReference type="EMBL" id="LT629701">
    <property type="protein sequence ID" value="SDM88712.1"/>
    <property type="molecule type" value="Genomic_DNA"/>
</dbReference>
<sequence>MSPTLPKPLAWVSRNAVRIAVVTVPAFVVLSLLHWAFTGFLIMSDFLDLTVYEAGARALVEGRPLYEAKIDGGMFSYTYPPFSTLLFAPMVLGPLWLWKLLVFPVNTALLACAIWLSLRITGYAPDRDTRRVTLGLTALLFWVEPVSWTMHLGQVNLVLLVILLLGLHRRTEVWLGLAVGFAAGIKITPAIFVVYFLVTRRYKAALVAVGTFLGTVAVSLAVTPGNTLRYWSGTFLQAERVGEVASPMNQSLNGLLARLFTVDKPPTVLWLGVALLAALAGFSVAVMAHRRGQTLLAFTVVGMTGAAVSPISWSHHWVWFVPLAIVAAHWWRGSRTNVVVLSVLAVVTFSWPMHMVTGHRMDVPALGVIGIPEWGGLGNIHTNVYVFLFGATLLWIRRRLSVPSQVAVP</sequence>
<dbReference type="GO" id="GO:0005886">
    <property type="term" value="C:plasma membrane"/>
    <property type="evidence" value="ECO:0007669"/>
    <property type="project" value="UniProtKB-SubCell"/>
</dbReference>
<keyword evidence="3 9" id="KW-0808">Transferase</keyword>
<dbReference type="GO" id="GO:0016758">
    <property type="term" value="F:hexosyltransferase activity"/>
    <property type="evidence" value="ECO:0007669"/>
    <property type="project" value="InterPro"/>
</dbReference>
<keyword evidence="10" id="KW-1185">Reference proteome</keyword>
<evidence type="ECO:0000256" key="2">
    <source>
        <dbReference type="ARBA" id="ARBA00022475"/>
    </source>
</evidence>
<feature type="transmembrane region" description="Helical" evidence="8">
    <location>
        <begin position="96"/>
        <end position="118"/>
    </location>
</feature>
<dbReference type="AlphaFoldDB" id="A0A1G9WW18"/>
<feature type="transmembrane region" description="Helical" evidence="8">
    <location>
        <begin position="376"/>
        <end position="396"/>
    </location>
</feature>
<gene>
    <name evidence="9" type="ORF">SAMN04489726_3846</name>
</gene>
<feature type="transmembrane region" description="Helical" evidence="8">
    <location>
        <begin position="204"/>
        <end position="222"/>
    </location>
</feature>
<evidence type="ECO:0000313" key="10">
    <source>
        <dbReference type="Proteomes" id="UP000183376"/>
    </source>
</evidence>
<evidence type="ECO:0000256" key="4">
    <source>
        <dbReference type="ARBA" id="ARBA00022692"/>
    </source>
</evidence>
<evidence type="ECO:0000256" key="5">
    <source>
        <dbReference type="ARBA" id="ARBA00022989"/>
    </source>
</evidence>
<feature type="transmembrane region" description="Helical" evidence="8">
    <location>
        <begin position="268"/>
        <end position="288"/>
    </location>
</feature>
<feature type="transmembrane region" description="Helical" evidence="8">
    <location>
        <begin position="295"/>
        <end position="311"/>
    </location>
</feature>
<evidence type="ECO:0000313" key="9">
    <source>
        <dbReference type="EMBL" id="SDM88712.1"/>
    </source>
</evidence>
<dbReference type="RefSeq" id="WP_052407588.1">
    <property type="nucleotide sequence ID" value="NZ_JOEF01000016.1"/>
</dbReference>
<feature type="transmembrane region" description="Helical" evidence="8">
    <location>
        <begin position="173"/>
        <end position="197"/>
    </location>
</feature>
<dbReference type="Pfam" id="PF09594">
    <property type="entry name" value="GT87"/>
    <property type="match status" value="1"/>
</dbReference>
<comment type="similarity">
    <text evidence="7">Belongs to the glycosyltransferase 87 family.</text>
</comment>
<keyword evidence="9" id="KW-0328">Glycosyltransferase</keyword>
<dbReference type="InterPro" id="IPR018584">
    <property type="entry name" value="GT87"/>
</dbReference>
<evidence type="ECO:0000256" key="6">
    <source>
        <dbReference type="ARBA" id="ARBA00023136"/>
    </source>
</evidence>
<accession>A0A1G9WW18</accession>
<keyword evidence="6 8" id="KW-0472">Membrane</keyword>
<evidence type="ECO:0000256" key="1">
    <source>
        <dbReference type="ARBA" id="ARBA00004651"/>
    </source>
</evidence>
<evidence type="ECO:0000256" key="3">
    <source>
        <dbReference type="ARBA" id="ARBA00022679"/>
    </source>
</evidence>
<comment type="subcellular location">
    <subcellularLocation>
        <location evidence="1">Cell membrane</location>
        <topology evidence="1">Multi-pass membrane protein</topology>
    </subcellularLocation>
</comment>
<keyword evidence="5 8" id="KW-1133">Transmembrane helix</keyword>
<evidence type="ECO:0000256" key="7">
    <source>
        <dbReference type="ARBA" id="ARBA00024033"/>
    </source>
</evidence>
<keyword evidence="2" id="KW-1003">Cell membrane</keyword>
<feature type="transmembrane region" description="Helical" evidence="8">
    <location>
        <begin position="338"/>
        <end position="356"/>
    </location>
</feature>
<evidence type="ECO:0000256" key="8">
    <source>
        <dbReference type="SAM" id="Phobius"/>
    </source>
</evidence>